<reference evidence="1" key="1">
    <citation type="submission" date="2021-01" db="EMBL/GenBank/DDBJ databases">
        <title>Active Sulfur Cycling in an Early Earth Analoge.</title>
        <authorList>
            <person name="Hahn C.R."/>
            <person name="Youssef N.H."/>
            <person name="Elshahed M."/>
        </authorList>
    </citation>
    <scope>NUCLEOTIDE SEQUENCE</scope>
    <source>
        <strain evidence="1">Zod_Metabat.1151</strain>
    </source>
</reference>
<evidence type="ECO:0000313" key="1">
    <source>
        <dbReference type="EMBL" id="MBN2066985.1"/>
    </source>
</evidence>
<dbReference type="Pfam" id="PF00526">
    <property type="entry name" value="Dicty_CTDC"/>
    <property type="match status" value="2"/>
</dbReference>
<evidence type="ECO:0000313" key="2">
    <source>
        <dbReference type="Proteomes" id="UP000809243"/>
    </source>
</evidence>
<accession>A0A938YQG7</accession>
<dbReference type="AlphaFoldDB" id="A0A938YQG7"/>
<proteinExistence type="predicted"/>
<dbReference type="EMBL" id="JAFGDB010000015">
    <property type="protein sequence ID" value="MBN2066985.1"/>
    <property type="molecule type" value="Genomic_DNA"/>
</dbReference>
<evidence type="ECO:0008006" key="3">
    <source>
        <dbReference type="Google" id="ProtNLM"/>
    </source>
</evidence>
<dbReference type="PROSITE" id="PS51257">
    <property type="entry name" value="PROKAR_LIPOPROTEIN"/>
    <property type="match status" value="1"/>
</dbReference>
<organism evidence="1 2">
    <name type="scientific">Candidatus Iainarchaeum sp</name>
    <dbReference type="NCBI Taxonomy" id="3101447"/>
    <lineage>
        <taxon>Archaea</taxon>
        <taxon>Candidatus Iainarchaeota</taxon>
        <taxon>Candidatus Iainarchaeia</taxon>
        <taxon>Candidatus Iainarchaeales</taxon>
        <taxon>Candidatus Iainarchaeaceae</taxon>
        <taxon>Candidatus Iainarchaeum</taxon>
    </lineage>
</organism>
<dbReference type="InterPro" id="IPR001673">
    <property type="entry name" value="S_mold_repeat"/>
</dbReference>
<comment type="caution">
    <text evidence="1">The sequence shown here is derived from an EMBL/GenBank/DDBJ whole genome shotgun (WGS) entry which is preliminary data.</text>
</comment>
<protein>
    <recommendedName>
        <fullName evidence="3">Lipoprotein</fullName>
    </recommendedName>
</protein>
<dbReference type="Proteomes" id="UP000809243">
    <property type="component" value="Unassembled WGS sequence"/>
</dbReference>
<gene>
    <name evidence="1" type="ORF">JW744_00780</name>
</gene>
<sequence length="598" mass="65769">MSNIKLPVLAIALLALLTASGCVIPELQIVESIKQTPSVSTFLEAHPNAQLSLKLMTADQSRERLAELESKCGTGFPPNNYYYITFSEGAESVEVLVEQNTEAVTCIHRTDDQCIEDISCNDNNPCTVDICMGAPKMCRNEQSTRCTSGDNCCPAGCSYREDTDCPLPECNFDIDCDDNNPTTADMCVIGTVNKCENILLVNPCIPDDGYCPHECSYEEDTDCEEPIVLCEINADCDDGNPYTIDSCDSNTGVCANEEVTRCVPGDGLCPSSCDYTMDKDCIIKPGSEEIITIKCGANEADLDAVVFESSPGLLKAKFDAAATSANNESLQSHTNKAYTYNDNDTSNINISERISVVARAIYNKEHRVSELYIEKGNLSYTLDLGEGIPATELAGNDKPFIPNNDDKVLIPLFTKDSVLSKIDQENQEVQIVSNQTWLTASGSDILTSIGGKKRETYTITVSRCDEESAVFTLKQNRSLVASQTAGPGDTLFQNYLERAFRLNYYHRNTSTGLCEYRYSLGDYVEILQHGKEFPLGSDSDWKTELEFEGKKLTKITLKNANAKWYDNPLIDGQSINIIEAEGTAAKNFCSLIFKGVER</sequence>
<name>A0A938YQG7_9ARCH</name>